<dbReference type="SUPFAM" id="SSF47413">
    <property type="entry name" value="lambda repressor-like DNA-binding domains"/>
    <property type="match status" value="1"/>
</dbReference>
<proteinExistence type="predicted"/>
<dbReference type="EMBL" id="JABKKF010000007">
    <property type="protein sequence ID" value="NPD92336.1"/>
    <property type="molecule type" value="Genomic_DNA"/>
</dbReference>
<dbReference type="Proteomes" id="UP000714420">
    <property type="component" value="Unassembled WGS sequence"/>
</dbReference>
<dbReference type="Gene3D" id="1.10.260.40">
    <property type="entry name" value="lambda repressor-like DNA-binding domains"/>
    <property type="match status" value="1"/>
</dbReference>
<gene>
    <name evidence="2" type="ORF">HPS56_08260</name>
</gene>
<dbReference type="PROSITE" id="PS50943">
    <property type="entry name" value="HTH_CROC1"/>
    <property type="match status" value="1"/>
</dbReference>
<feature type="domain" description="HTH cro/C1-type" evidence="1">
    <location>
        <begin position="43"/>
        <end position="97"/>
    </location>
</feature>
<name>A0ABX2AQV7_9BACT</name>
<comment type="caution">
    <text evidence="2">The sequence shown here is derived from an EMBL/GenBank/DDBJ whole genome shotgun (WGS) entry which is preliminary data.</text>
</comment>
<sequence>METNNHQIVDYDAVLDAKFGKEGTPERAKAENEAYVFYTSQILVEARKIAKMTQGELAKKVGTNKSYISKIEHGLIEPGVGLFMRIINALGLKIDIVNPIM</sequence>
<organism evidence="2 3">
    <name type="scientific">Xylanibacter muris</name>
    <dbReference type="NCBI Taxonomy" id="2736290"/>
    <lineage>
        <taxon>Bacteria</taxon>
        <taxon>Pseudomonadati</taxon>
        <taxon>Bacteroidota</taxon>
        <taxon>Bacteroidia</taxon>
        <taxon>Bacteroidales</taxon>
        <taxon>Prevotellaceae</taxon>
        <taxon>Xylanibacter</taxon>
    </lineage>
</organism>
<dbReference type="InterPro" id="IPR010982">
    <property type="entry name" value="Lambda_DNA-bd_dom_sf"/>
</dbReference>
<dbReference type="RefSeq" id="WP_172275674.1">
    <property type="nucleotide sequence ID" value="NZ_CASGMU010000006.1"/>
</dbReference>
<reference evidence="2 3" key="1">
    <citation type="submission" date="2020-05" db="EMBL/GenBank/DDBJ databases">
        <title>Distinct polysaccharide utilization as determinants for interspecies competition between intestinal Prevotella spp.</title>
        <authorList>
            <person name="Galvez E.J.C."/>
            <person name="Iljazovic A."/>
            <person name="Strowig T."/>
        </authorList>
    </citation>
    <scope>NUCLEOTIDE SEQUENCE [LARGE SCALE GENOMIC DNA]</scope>
    <source>
        <strain evidence="2 3">PMUR</strain>
    </source>
</reference>
<dbReference type="InterPro" id="IPR001387">
    <property type="entry name" value="Cro/C1-type_HTH"/>
</dbReference>
<evidence type="ECO:0000259" key="1">
    <source>
        <dbReference type="PROSITE" id="PS50943"/>
    </source>
</evidence>
<dbReference type="Pfam" id="PF01381">
    <property type="entry name" value="HTH_3"/>
    <property type="match status" value="1"/>
</dbReference>
<evidence type="ECO:0000313" key="3">
    <source>
        <dbReference type="Proteomes" id="UP000714420"/>
    </source>
</evidence>
<protein>
    <submittedName>
        <fullName evidence="2">Helix-turn-helix transcriptional regulator</fullName>
    </submittedName>
</protein>
<keyword evidence="3" id="KW-1185">Reference proteome</keyword>
<dbReference type="CDD" id="cd00093">
    <property type="entry name" value="HTH_XRE"/>
    <property type="match status" value="1"/>
</dbReference>
<evidence type="ECO:0000313" key="2">
    <source>
        <dbReference type="EMBL" id="NPD92336.1"/>
    </source>
</evidence>
<accession>A0ABX2AQV7</accession>
<dbReference type="SMART" id="SM00530">
    <property type="entry name" value="HTH_XRE"/>
    <property type="match status" value="1"/>
</dbReference>